<accession>A0A1G7VVZ7</accession>
<evidence type="ECO:0000259" key="7">
    <source>
        <dbReference type="Pfam" id="PF01850"/>
    </source>
</evidence>
<comment type="cofactor">
    <cofactor evidence="6">
        <name>Mg(2+)</name>
        <dbReference type="ChEBI" id="CHEBI:18420"/>
    </cofactor>
</comment>
<dbReference type="PANTHER" id="PTHR42740:SF1">
    <property type="entry name" value="RIBONUCLEASE VAPC3"/>
    <property type="match status" value="1"/>
</dbReference>
<organism evidence="8 9">
    <name type="scientific">Mucilaginibacter gossypii</name>
    <dbReference type="NCBI Taxonomy" id="551996"/>
    <lineage>
        <taxon>Bacteria</taxon>
        <taxon>Pseudomonadati</taxon>
        <taxon>Bacteroidota</taxon>
        <taxon>Sphingobacteriia</taxon>
        <taxon>Sphingobacteriales</taxon>
        <taxon>Sphingobacteriaceae</taxon>
        <taxon>Mucilaginibacter</taxon>
    </lineage>
</organism>
<feature type="domain" description="PIN" evidence="7">
    <location>
        <begin position="4"/>
        <end position="120"/>
    </location>
</feature>
<dbReference type="GO" id="GO:0016787">
    <property type="term" value="F:hydrolase activity"/>
    <property type="evidence" value="ECO:0007669"/>
    <property type="project" value="UniProtKB-KW"/>
</dbReference>
<keyword evidence="1 6" id="KW-1277">Toxin-antitoxin system</keyword>
<comment type="function">
    <text evidence="6">Toxic component of a toxin-antitoxin (TA) system. An RNase.</text>
</comment>
<keyword evidence="3 6" id="KW-0479">Metal-binding</keyword>
<dbReference type="HAMAP" id="MF_00265">
    <property type="entry name" value="VapC_Nob1"/>
    <property type="match status" value="1"/>
</dbReference>
<dbReference type="Proteomes" id="UP000199705">
    <property type="component" value="Unassembled WGS sequence"/>
</dbReference>
<name>A0A1G7VVZ7_9SPHI</name>
<evidence type="ECO:0000313" key="9">
    <source>
        <dbReference type="Proteomes" id="UP000199705"/>
    </source>
</evidence>
<reference evidence="9" key="1">
    <citation type="submission" date="2016-10" db="EMBL/GenBank/DDBJ databases">
        <authorList>
            <person name="Varghese N."/>
            <person name="Submissions S."/>
        </authorList>
    </citation>
    <scope>NUCLEOTIDE SEQUENCE [LARGE SCALE GENOMIC DNA]</scope>
    <source>
        <strain evidence="9">Gh-67</strain>
    </source>
</reference>
<keyword evidence="2 6" id="KW-0540">Nuclease</keyword>
<evidence type="ECO:0000256" key="5">
    <source>
        <dbReference type="ARBA" id="ARBA00022842"/>
    </source>
</evidence>
<evidence type="ECO:0000256" key="4">
    <source>
        <dbReference type="ARBA" id="ARBA00022801"/>
    </source>
</evidence>
<dbReference type="AlphaFoldDB" id="A0A1G7VVZ7"/>
<keyword evidence="4 6" id="KW-0378">Hydrolase</keyword>
<dbReference type="CDD" id="cd18764">
    <property type="entry name" value="PIN_MtVapC3-like"/>
    <property type="match status" value="1"/>
</dbReference>
<evidence type="ECO:0000256" key="1">
    <source>
        <dbReference type="ARBA" id="ARBA00022649"/>
    </source>
</evidence>
<comment type="similarity">
    <text evidence="6">Belongs to the PINc/VapC protein family.</text>
</comment>
<dbReference type="InterPro" id="IPR022907">
    <property type="entry name" value="VapC_family"/>
</dbReference>
<dbReference type="RefSeq" id="WP_091165528.1">
    <property type="nucleotide sequence ID" value="NZ_CP071878.2"/>
</dbReference>
<dbReference type="GO" id="GO:0004540">
    <property type="term" value="F:RNA nuclease activity"/>
    <property type="evidence" value="ECO:0007669"/>
    <property type="project" value="InterPro"/>
</dbReference>
<dbReference type="OrthoDB" id="9811788at2"/>
<dbReference type="GO" id="GO:0000287">
    <property type="term" value="F:magnesium ion binding"/>
    <property type="evidence" value="ECO:0007669"/>
    <property type="project" value="UniProtKB-UniRule"/>
</dbReference>
<gene>
    <name evidence="6" type="primary">vapC</name>
    <name evidence="8" type="ORF">SAMN05192573_104211</name>
</gene>
<evidence type="ECO:0000256" key="6">
    <source>
        <dbReference type="HAMAP-Rule" id="MF_00265"/>
    </source>
</evidence>
<dbReference type="GO" id="GO:0090729">
    <property type="term" value="F:toxin activity"/>
    <property type="evidence" value="ECO:0007669"/>
    <property type="project" value="UniProtKB-KW"/>
</dbReference>
<dbReference type="InterPro" id="IPR029060">
    <property type="entry name" value="PIN-like_dom_sf"/>
</dbReference>
<dbReference type="Pfam" id="PF01850">
    <property type="entry name" value="PIN"/>
    <property type="match status" value="1"/>
</dbReference>
<proteinExistence type="inferred from homology"/>
<dbReference type="SUPFAM" id="SSF88723">
    <property type="entry name" value="PIN domain-like"/>
    <property type="match status" value="1"/>
</dbReference>
<dbReference type="EC" id="3.1.-.-" evidence="6"/>
<keyword evidence="6" id="KW-0800">Toxin</keyword>
<dbReference type="InterPro" id="IPR051749">
    <property type="entry name" value="PINc/VapC_TA_RNase"/>
</dbReference>
<keyword evidence="5 6" id="KW-0460">Magnesium</keyword>
<dbReference type="EMBL" id="FNCG01000004">
    <property type="protein sequence ID" value="SDG63952.1"/>
    <property type="molecule type" value="Genomic_DNA"/>
</dbReference>
<dbReference type="PANTHER" id="PTHR42740">
    <property type="entry name" value="RIBONUCLEASE VAPC3"/>
    <property type="match status" value="1"/>
</dbReference>
<feature type="binding site" evidence="6">
    <location>
        <position position="98"/>
    </location>
    <ligand>
        <name>Mg(2+)</name>
        <dbReference type="ChEBI" id="CHEBI:18420"/>
    </ligand>
</feature>
<keyword evidence="9" id="KW-1185">Reference proteome</keyword>
<evidence type="ECO:0000256" key="2">
    <source>
        <dbReference type="ARBA" id="ARBA00022722"/>
    </source>
</evidence>
<sequence length="134" mass="15163">MDIILVDTSVWVNFFKGIETDSSKFLRNNLANMVVATCPTIMQEILQGVVSEAEVKKIKSYFDSMTKLKGDPYVAATEAASLYRDLRKRGITVRKPNDCLIAVYAIKNKVILLNDDRDFYFIAAHSSLKVMNFT</sequence>
<protein>
    <recommendedName>
        <fullName evidence="6">Ribonuclease VapC</fullName>
        <shortName evidence="6">RNase VapC</shortName>
        <ecNumber evidence="6">3.1.-.-</ecNumber>
    </recommendedName>
    <alternativeName>
        <fullName evidence="6">Toxin VapC</fullName>
    </alternativeName>
</protein>
<evidence type="ECO:0000313" key="8">
    <source>
        <dbReference type="EMBL" id="SDG63952.1"/>
    </source>
</evidence>
<evidence type="ECO:0000256" key="3">
    <source>
        <dbReference type="ARBA" id="ARBA00022723"/>
    </source>
</evidence>
<dbReference type="InterPro" id="IPR002716">
    <property type="entry name" value="PIN_dom"/>
</dbReference>
<dbReference type="STRING" id="551996.SAMN05192573_104211"/>
<dbReference type="Gene3D" id="3.40.50.1010">
    <property type="entry name" value="5'-nuclease"/>
    <property type="match status" value="1"/>
</dbReference>
<feature type="binding site" evidence="6">
    <location>
        <position position="7"/>
    </location>
    <ligand>
        <name>Mg(2+)</name>
        <dbReference type="ChEBI" id="CHEBI:18420"/>
    </ligand>
</feature>